<name>A0A3R9UTU0_9FLAO</name>
<dbReference type="Pfam" id="PF07728">
    <property type="entry name" value="AAA_5"/>
    <property type="match status" value="1"/>
</dbReference>
<dbReference type="InterPro" id="IPR027417">
    <property type="entry name" value="P-loop_NTPase"/>
</dbReference>
<dbReference type="PANTHER" id="PTHR37291:SF1">
    <property type="entry name" value="TYPE IV METHYL-DIRECTED RESTRICTION ENZYME ECOKMCRB SUBUNIT"/>
    <property type="match status" value="1"/>
</dbReference>
<dbReference type="AlphaFoldDB" id="A0A3R9UTU0"/>
<reference evidence="2 3" key="1">
    <citation type="submission" date="2018-12" db="EMBL/GenBank/DDBJ databases">
        <title>Mangrovimonas spongiae sp. nov., a novel member of the genus Mangrovimonas isolated from marine sponge.</title>
        <authorList>
            <person name="Zhuang L."/>
            <person name="Luo L."/>
        </authorList>
    </citation>
    <scope>NUCLEOTIDE SEQUENCE [LARGE SCALE GENOMIC DNA]</scope>
    <source>
        <strain evidence="2 3">HN-E26</strain>
    </source>
</reference>
<evidence type="ECO:0000313" key="3">
    <source>
        <dbReference type="Proteomes" id="UP000270620"/>
    </source>
</evidence>
<dbReference type="GO" id="GO:0016887">
    <property type="term" value="F:ATP hydrolysis activity"/>
    <property type="evidence" value="ECO:0007669"/>
    <property type="project" value="InterPro"/>
</dbReference>
<proteinExistence type="predicted"/>
<dbReference type="PANTHER" id="PTHR37291">
    <property type="entry name" value="5-METHYLCYTOSINE-SPECIFIC RESTRICTION ENZYME B"/>
    <property type="match status" value="1"/>
</dbReference>
<dbReference type="SUPFAM" id="SSF52540">
    <property type="entry name" value="P-loop containing nucleoside triphosphate hydrolases"/>
    <property type="match status" value="1"/>
</dbReference>
<dbReference type="InterPro" id="IPR011704">
    <property type="entry name" value="ATPase_dyneun-rel_AAA"/>
</dbReference>
<dbReference type="EMBL" id="RWBG01000003">
    <property type="protein sequence ID" value="RSK39973.1"/>
    <property type="molecule type" value="Genomic_DNA"/>
</dbReference>
<accession>A0A3R9UTU0</accession>
<dbReference type="Proteomes" id="UP000270620">
    <property type="component" value="Unassembled WGS sequence"/>
</dbReference>
<organism evidence="2 3">
    <name type="scientific">Mangrovimonas spongiae</name>
    <dbReference type="NCBI Taxonomy" id="2494697"/>
    <lineage>
        <taxon>Bacteria</taxon>
        <taxon>Pseudomonadati</taxon>
        <taxon>Bacteroidota</taxon>
        <taxon>Flavobacteriia</taxon>
        <taxon>Flavobacteriales</taxon>
        <taxon>Flavobacteriaceae</taxon>
        <taxon>Mangrovimonas</taxon>
    </lineage>
</organism>
<keyword evidence="3" id="KW-1185">Reference proteome</keyword>
<evidence type="ECO:0000259" key="1">
    <source>
        <dbReference type="Pfam" id="PF07728"/>
    </source>
</evidence>
<feature type="domain" description="ATPase dynein-related AAA" evidence="1">
    <location>
        <begin position="554"/>
        <end position="686"/>
    </location>
</feature>
<dbReference type="RefSeq" id="WP_125467997.1">
    <property type="nucleotide sequence ID" value="NZ_RWBG01000003.1"/>
</dbReference>
<comment type="caution">
    <text evidence="2">The sequence shown here is derived from an EMBL/GenBank/DDBJ whole genome shotgun (WGS) entry which is preliminary data.</text>
</comment>
<sequence>MTTEQINQGIKLLCDTSKKVQQYYEDDQAIVNALNRVPKEELKQCIDYYKNRKGVIIDLRKELIQNLYNNKTYTVEDLYSLIEKHKQGKENQFQAYTKLFSIFYPPITFYGHNPEREFVSQFIDQLITNLGLTDEVKVTKYDFQGPRQQGSDRFWVAIYNKAQDNQSSSLQIFIEFHKGKVNYGIYKHSEKRYIKPRQQVEANEFSYKDLLNYFATEKQMIINDVPDYSNATKIHLNGSRLYKMSHGSFKAKKYRPIIEAFKGNNWICIYKTTGKGQAEHFKNELKKGDYVYITLGSNELIGIAKIISNEYGYVPEDIVDDDGWLYREIELIKPPVKKNPKALKDTRSHFPSGNTTLAEIKTNDLEEANTIFFKPYFNTEFVMSDNSTIEKDVIKASQNQILYGPPGTGKTYFLKEQLFDKYTLKEESISKEKYFEEVITNLTWWQVITLALIENGKSKVSDILDNRWVATKASLSESKNVRATIWGTLQMHTIEESTSVNYKQRQAPLIFDKTQDKSWELLEVELKEQAPEIYKIKDEVDNFQVNAAKSIKHYDFVTFHQSFSYEDFIEGIKPIFPENDEEASDLGYTIEDGVFKRLCLRAKNDPENRYAIFIDEINRGNVSAIFGELITLIETDKRSGAKNEMSIKLPYSKKEFSVPSNMDIYGTMNTADRSVEALDTALRRRFEFVEKMPDYKVIDQEEVDGVKLSKVLKVINKRIELLIDRDHTIGHSYFVGVDTPEKLTNAFNNKIIPLLQEYFYGDYGKIGLVLGNGFVKEKDNRKLKFSTFKYEGKEDFITPTYKLITVDESTILGAVAQLLETNES</sequence>
<protein>
    <recommendedName>
        <fullName evidence="1">ATPase dynein-related AAA domain-containing protein</fullName>
    </recommendedName>
</protein>
<gene>
    <name evidence="2" type="ORF">EJA19_08820</name>
</gene>
<dbReference type="OrthoDB" id="9781481at2"/>
<dbReference type="Gene3D" id="3.40.50.300">
    <property type="entry name" value="P-loop containing nucleotide triphosphate hydrolases"/>
    <property type="match status" value="1"/>
</dbReference>
<evidence type="ECO:0000313" key="2">
    <source>
        <dbReference type="EMBL" id="RSK39973.1"/>
    </source>
</evidence>
<dbReference type="InterPro" id="IPR052934">
    <property type="entry name" value="Methyl-DNA_Rec/Restrict_Enz"/>
</dbReference>
<dbReference type="GO" id="GO:0005524">
    <property type="term" value="F:ATP binding"/>
    <property type="evidence" value="ECO:0007669"/>
    <property type="project" value="InterPro"/>
</dbReference>